<reference evidence="3 5" key="2">
    <citation type="submission" date="2020-07" db="EMBL/GenBank/DDBJ databases">
        <title>Whole genome sequence of Sphingobium yanoikuyae A3.</title>
        <authorList>
            <person name="Han S.-S."/>
        </authorList>
    </citation>
    <scope>NUCLEOTIDE SEQUENCE [LARGE SCALE GENOMIC DNA]</scope>
    <source>
        <strain evidence="3 5">A3</strain>
    </source>
</reference>
<dbReference type="EMBL" id="CP060122">
    <property type="protein sequence ID" value="QNG45557.1"/>
    <property type="molecule type" value="Genomic_DNA"/>
</dbReference>
<protein>
    <submittedName>
        <fullName evidence="2">Uncharacterized protein</fullName>
    </submittedName>
</protein>
<proteinExistence type="predicted"/>
<dbReference type="Proteomes" id="UP000515377">
    <property type="component" value="Chromosome"/>
</dbReference>
<sequence length="112" mass="12259">MPREYDDPISPEAIEEAVQLAHKLWQEKPGETLDSDVEKAIGETICSCATDIEDAIEGTKSGTHREIEAAVRARTSELNRQGAVWDAVGQASLESFPASDPPAWISQRPARK</sequence>
<name>A0A3G2UPM4_SPHYA</name>
<dbReference type="EMBL" id="CP033230">
    <property type="protein sequence ID" value="AYO77056.1"/>
    <property type="molecule type" value="Genomic_DNA"/>
</dbReference>
<evidence type="ECO:0000313" key="2">
    <source>
        <dbReference type="EMBL" id="AYO77056.1"/>
    </source>
</evidence>
<evidence type="ECO:0000256" key="1">
    <source>
        <dbReference type="SAM" id="MobiDB-lite"/>
    </source>
</evidence>
<accession>A0A3G2UPM4</accession>
<organism evidence="2 4">
    <name type="scientific">Sphingobium yanoikuyae</name>
    <name type="common">Sphingomonas yanoikuyae</name>
    <dbReference type="NCBI Taxonomy" id="13690"/>
    <lineage>
        <taxon>Bacteria</taxon>
        <taxon>Pseudomonadati</taxon>
        <taxon>Pseudomonadota</taxon>
        <taxon>Alphaproteobacteria</taxon>
        <taxon>Sphingomonadales</taxon>
        <taxon>Sphingomonadaceae</taxon>
        <taxon>Sphingobium</taxon>
    </lineage>
</organism>
<feature type="region of interest" description="Disordered" evidence="1">
    <location>
        <begin position="93"/>
        <end position="112"/>
    </location>
</feature>
<dbReference type="Proteomes" id="UP000280708">
    <property type="component" value="Chromosome"/>
</dbReference>
<dbReference type="RefSeq" id="WP_099234492.1">
    <property type="nucleotide sequence ID" value="NZ_CP033230.1"/>
</dbReference>
<gene>
    <name evidence="2" type="ORF">EBF16_09010</name>
    <name evidence="3" type="ORF">H3V42_27885</name>
</gene>
<evidence type="ECO:0000313" key="3">
    <source>
        <dbReference type="EMBL" id="QNG45557.1"/>
    </source>
</evidence>
<reference evidence="2 4" key="1">
    <citation type="submission" date="2018-10" db="EMBL/GenBank/DDBJ databases">
        <title>Characterization and genome analysis of a novel bacterium Sphingobium yanoikuyae SJTF8 capable of degrading PAHs.</title>
        <authorList>
            <person name="Yin C."/>
            <person name="Xiong W."/>
            <person name="Liang R."/>
        </authorList>
    </citation>
    <scope>NUCLEOTIDE SEQUENCE [LARGE SCALE GENOMIC DNA]</scope>
    <source>
        <strain evidence="2 4">SJTF8</strain>
    </source>
</reference>
<evidence type="ECO:0000313" key="5">
    <source>
        <dbReference type="Proteomes" id="UP000515377"/>
    </source>
</evidence>
<evidence type="ECO:0000313" key="4">
    <source>
        <dbReference type="Proteomes" id="UP000280708"/>
    </source>
</evidence>
<dbReference type="AlphaFoldDB" id="A0A3G2UPM4"/>